<evidence type="ECO:0000313" key="2">
    <source>
        <dbReference type="Proteomes" id="UP000471293"/>
    </source>
</evidence>
<sequence>MVGTPADGAEPQPVTLIASEGPGYAVEDFTYPSADKILAEQGVLLKRGDGHITLARCDSEPDLLEVWPRDNGKVCFRLTGNEGYLSLEIPAVYGIKGNTYVTQVDMTVGKEEKTFDIVKNTWTPVGETADEHGRDYMLVEIRAAK</sequence>
<protein>
    <submittedName>
        <fullName evidence="1">Uncharacterized protein</fullName>
    </submittedName>
</protein>
<dbReference type="EMBL" id="JAAGLQ010000265">
    <property type="protein sequence ID" value="NEA16504.1"/>
    <property type="molecule type" value="Genomic_DNA"/>
</dbReference>
<accession>A0A6N9TYB3</accession>
<comment type="caution">
    <text evidence="1">The sequence shown here is derived from an EMBL/GenBank/DDBJ whole genome shotgun (WGS) entry which is preliminary data.</text>
</comment>
<organism evidence="1 2">
    <name type="scientific">Streptomyces halstedii</name>
    <dbReference type="NCBI Taxonomy" id="1944"/>
    <lineage>
        <taxon>Bacteria</taxon>
        <taxon>Bacillati</taxon>
        <taxon>Actinomycetota</taxon>
        <taxon>Actinomycetes</taxon>
        <taxon>Kitasatosporales</taxon>
        <taxon>Streptomycetaceae</taxon>
        <taxon>Streptomyces</taxon>
    </lineage>
</organism>
<reference evidence="1 2" key="1">
    <citation type="submission" date="2020-01" db="EMBL/GenBank/DDBJ databases">
        <title>Insect and environment-associated Actinomycetes.</title>
        <authorList>
            <person name="Currrie C."/>
            <person name="Chevrette M."/>
            <person name="Carlson C."/>
            <person name="Stubbendieck R."/>
            <person name="Wendt-Pienkowski E."/>
        </authorList>
    </citation>
    <scope>NUCLEOTIDE SEQUENCE [LARGE SCALE GENOMIC DNA]</scope>
    <source>
        <strain evidence="1 2">SID11342</strain>
    </source>
</reference>
<gene>
    <name evidence="1" type="ORF">G3I29_13385</name>
</gene>
<dbReference type="Proteomes" id="UP000471293">
    <property type="component" value="Unassembled WGS sequence"/>
</dbReference>
<name>A0A6N9TYB3_STRHA</name>
<evidence type="ECO:0000313" key="1">
    <source>
        <dbReference type="EMBL" id="NEA16504.1"/>
    </source>
</evidence>
<dbReference type="AlphaFoldDB" id="A0A6N9TYB3"/>
<proteinExistence type="predicted"/>